<keyword evidence="2" id="KW-1185">Reference proteome</keyword>
<accession>A0ABW1KSF8</accession>
<organism evidence="1 2">
    <name type="scientific">Hyphococcus aureus</name>
    <dbReference type="NCBI Taxonomy" id="2666033"/>
    <lineage>
        <taxon>Bacteria</taxon>
        <taxon>Pseudomonadati</taxon>
        <taxon>Pseudomonadota</taxon>
        <taxon>Alphaproteobacteria</taxon>
        <taxon>Parvularculales</taxon>
        <taxon>Parvularculaceae</taxon>
        <taxon>Hyphococcus</taxon>
    </lineage>
</organism>
<protein>
    <submittedName>
        <fullName evidence="1">Uncharacterized protein</fullName>
    </submittedName>
</protein>
<proteinExistence type="predicted"/>
<evidence type="ECO:0000313" key="2">
    <source>
        <dbReference type="Proteomes" id="UP001596116"/>
    </source>
</evidence>
<evidence type="ECO:0000313" key="1">
    <source>
        <dbReference type="EMBL" id="MFC6034110.1"/>
    </source>
</evidence>
<gene>
    <name evidence="1" type="ORF">ACFMB1_01065</name>
</gene>
<sequence length="55" mass="6024">MMTGPWAIAALDSPSKLALAQKKLSRRLQDERHAIIDLLLCDCPVLANAGLIFPH</sequence>
<reference evidence="1 2" key="1">
    <citation type="submission" date="2024-09" db="EMBL/GenBank/DDBJ databases">
        <authorList>
            <person name="Zhang Z.-H."/>
        </authorList>
    </citation>
    <scope>NUCLEOTIDE SEQUENCE [LARGE SCALE GENOMIC DNA]</scope>
    <source>
        <strain evidence="1 2">HHTR114</strain>
    </source>
</reference>
<dbReference type="EMBL" id="JBHPON010000001">
    <property type="protein sequence ID" value="MFC6034110.1"/>
    <property type="molecule type" value="Genomic_DNA"/>
</dbReference>
<comment type="caution">
    <text evidence="1">The sequence shown here is derived from an EMBL/GenBank/DDBJ whole genome shotgun (WGS) entry which is preliminary data.</text>
</comment>
<name>A0ABW1KSF8_9PROT</name>
<dbReference type="Proteomes" id="UP001596116">
    <property type="component" value="Unassembled WGS sequence"/>
</dbReference>
<dbReference type="RefSeq" id="WP_379880578.1">
    <property type="nucleotide sequence ID" value="NZ_JBHPON010000001.1"/>
</dbReference>